<accession>A0A1J4JQL1</accession>
<gene>
    <name evidence="3" type="ORF">TRFO_34028</name>
</gene>
<evidence type="ECO:0000313" key="4">
    <source>
        <dbReference type="Proteomes" id="UP000179807"/>
    </source>
</evidence>
<reference evidence="3" key="1">
    <citation type="submission" date="2016-10" db="EMBL/GenBank/DDBJ databases">
        <authorList>
            <person name="Benchimol M."/>
            <person name="Almeida L.G."/>
            <person name="Vasconcelos A.T."/>
            <person name="Perreira-Neves A."/>
            <person name="Rosa I.A."/>
            <person name="Tasca T."/>
            <person name="Bogo M.R."/>
            <person name="de Souza W."/>
        </authorList>
    </citation>
    <scope>NUCLEOTIDE SEQUENCE [LARGE SCALE GENOMIC DNA]</scope>
    <source>
        <strain evidence="3">K</strain>
    </source>
</reference>
<feature type="region of interest" description="Disordered" evidence="1">
    <location>
        <begin position="124"/>
        <end position="172"/>
    </location>
</feature>
<dbReference type="VEuPathDB" id="TrichDB:TRFO_34028"/>
<dbReference type="EMBL" id="MLAK01001001">
    <property type="protein sequence ID" value="OHS99524.1"/>
    <property type="molecule type" value="Genomic_DNA"/>
</dbReference>
<dbReference type="InterPro" id="IPR041232">
    <property type="entry name" value="NPL"/>
</dbReference>
<proteinExistence type="predicted"/>
<feature type="compositionally biased region" description="Acidic residues" evidence="1">
    <location>
        <begin position="124"/>
        <end position="145"/>
    </location>
</feature>
<keyword evidence="4" id="KW-1185">Reference proteome</keyword>
<evidence type="ECO:0000313" key="3">
    <source>
        <dbReference type="EMBL" id="OHS99524.1"/>
    </source>
</evidence>
<name>A0A1J4JQL1_9EUKA</name>
<evidence type="ECO:0000256" key="1">
    <source>
        <dbReference type="SAM" id="MobiDB-lite"/>
    </source>
</evidence>
<protein>
    <recommendedName>
        <fullName evidence="2">Nucleoplasmin-like domain-containing protein</fullName>
    </recommendedName>
</protein>
<dbReference type="Gene3D" id="2.60.120.340">
    <property type="entry name" value="Nucleoplasmin core domain"/>
    <property type="match status" value="1"/>
</dbReference>
<dbReference type="RefSeq" id="XP_068352661.1">
    <property type="nucleotide sequence ID" value="XM_068509425.1"/>
</dbReference>
<comment type="caution">
    <text evidence="3">The sequence shown here is derived from an EMBL/GenBank/DDBJ whole genome shotgun (WGS) entry which is preliminary data.</text>
</comment>
<dbReference type="OrthoDB" id="10634663at2759"/>
<organism evidence="3 4">
    <name type="scientific">Tritrichomonas foetus</name>
    <dbReference type="NCBI Taxonomy" id="1144522"/>
    <lineage>
        <taxon>Eukaryota</taxon>
        <taxon>Metamonada</taxon>
        <taxon>Parabasalia</taxon>
        <taxon>Tritrichomonadida</taxon>
        <taxon>Tritrichomonadidae</taxon>
        <taxon>Tritrichomonas</taxon>
    </lineage>
</organism>
<dbReference type="AlphaFoldDB" id="A0A1J4JQL1"/>
<dbReference type="GeneID" id="94844129"/>
<feature type="domain" description="Nucleoplasmin-like" evidence="2">
    <location>
        <begin position="12"/>
        <end position="120"/>
    </location>
</feature>
<evidence type="ECO:0000259" key="2">
    <source>
        <dbReference type="Pfam" id="PF17800"/>
    </source>
</evidence>
<dbReference type="Pfam" id="PF17800">
    <property type="entry name" value="NPL"/>
    <property type="match status" value="1"/>
</dbReference>
<sequence>MSLDQESAISCFWGAVVPPKSSILLDFPSETVLKITSLSFDQIVSQEPSKITAIVRTLLIEDENSVVGDEVENYKTDEVSFGSLFPGQTEQVSVNIQFSPLDIIELFNSGPNEVHLSGYLTPIDDEDEDLLEEEEEEESAAEEEGGVTADEIQRRFSEMAKNQPPKPEPKKK</sequence>
<dbReference type="Proteomes" id="UP000179807">
    <property type="component" value="Unassembled WGS sequence"/>
</dbReference>